<organism evidence="2">
    <name type="scientific">viral metagenome</name>
    <dbReference type="NCBI Taxonomy" id="1070528"/>
    <lineage>
        <taxon>unclassified sequences</taxon>
        <taxon>metagenomes</taxon>
        <taxon>organismal metagenomes</taxon>
    </lineage>
</organism>
<accession>A0A6C0IT45</accession>
<evidence type="ECO:0000256" key="1">
    <source>
        <dbReference type="SAM" id="MobiDB-lite"/>
    </source>
</evidence>
<name>A0A6C0IT45_9ZZZZ</name>
<feature type="region of interest" description="Disordered" evidence="1">
    <location>
        <begin position="377"/>
        <end position="433"/>
    </location>
</feature>
<sequence>MTNMNRMNIIQFINPKWHKQLMDFLDEHPTFERLLPIVALDEFPCGFNKNPHESEQNAPLNVFETILWGIAHAGVDMKYGDKQYLQMVQYMREVPYFTENMEFPFEVQEKKIKTYRSLINTCLEHDLSPPELTIEHMPFIEYVEDIADSTIVNVYLLYGPVTDPNVIPHADEYFNKGIEMFYGIPKPTRLQIKAITDTWSNKKVGLMFITQYAHYSAYVKEDGRVEPPPPTKRGPNDEKTDADTRFEDKKIEIAATITKIIHEIAQEELSKRPPAPRTSVPIPVTIPGTNGGPPMTIFMTVSDEPLPPPPSCVPISDPITFTTSTNHNGNHIIDNSSKNILENLFSNINNINNNSVLENLLANINNIGNTIANANANNTSNTIVPKEKKPRAPRVPKEKPVKEPKEKPIKEVKEKPVKPRAPRKKKGEVETNI</sequence>
<feature type="region of interest" description="Disordered" evidence="1">
    <location>
        <begin position="269"/>
        <end position="291"/>
    </location>
</feature>
<feature type="compositionally biased region" description="Basic and acidic residues" evidence="1">
    <location>
        <begin position="395"/>
        <end position="417"/>
    </location>
</feature>
<dbReference type="EMBL" id="MN740247">
    <property type="protein sequence ID" value="QHT95909.1"/>
    <property type="molecule type" value="Genomic_DNA"/>
</dbReference>
<proteinExistence type="predicted"/>
<feature type="region of interest" description="Disordered" evidence="1">
    <location>
        <begin position="222"/>
        <end position="241"/>
    </location>
</feature>
<dbReference type="AlphaFoldDB" id="A0A6C0IT45"/>
<protein>
    <submittedName>
        <fullName evidence="2">Uncharacterized protein</fullName>
    </submittedName>
</protein>
<evidence type="ECO:0000313" key="2">
    <source>
        <dbReference type="EMBL" id="QHT95909.1"/>
    </source>
</evidence>
<reference evidence="2" key="1">
    <citation type="journal article" date="2020" name="Nature">
        <title>Giant virus diversity and host interactions through global metagenomics.</title>
        <authorList>
            <person name="Schulz F."/>
            <person name="Roux S."/>
            <person name="Paez-Espino D."/>
            <person name="Jungbluth S."/>
            <person name="Walsh D.A."/>
            <person name="Denef V.J."/>
            <person name="McMahon K.D."/>
            <person name="Konstantinidis K.T."/>
            <person name="Eloe-Fadrosh E.A."/>
            <person name="Kyrpides N.C."/>
            <person name="Woyke T."/>
        </authorList>
    </citation>
    <scope>NUCLEOTIDE SEQUENCE</scope>
    <source>
        <strain evidence="2">GVMAG-M-3300024301-20</strain>
    </source>
</reference>